<dbReference type="InterPro" id="IPR001509">
    <property type="entry name" value="Epimerase_deHydtase"/>
</dbReference>
<dbReference type="Pfam" id="PF01370">
    <property type="entry name" value="Epimerase"/>
    <property type="match status" value="1"/>
</dbReference>
<evidence type="ECO:0000256" key="1">
    <source>
        <dbReference type="ARBA" id="ARBA00007637"/>
    </source>
</evidence>
<evidence type="ECO:0000313" key="4">
    <source>
        <dbReference type="Proteomes" id="UP000267430"/>
    </source>
</evidence>
<dbReference type="SUPFAM" id="SSF51735">
    <property type="entry name" value="NAD(P)-binding Rossmann-fold domains"/>
    <property type="match status" value="1"/>
</dbReference>
<dbReference type="OrthoDB" id="9771073at2"/>
<proteinExistence type="inferred from homology"/>
<dbReference type="AlphaFoldDB" id="A0A433HSY7"/>
<comment type="similarity">
    <text evidence="1">Belongs to the NAD(P)-dependent epimerase/dehydratase family.</text>
</comment>
<dbReference type="RefSeq" id="WP_126863464.1">
    <property type="nucleotide sequence ID" value="NZ_JAUSTX010000004.1"/>
</dbReference>
<reference evidence="3 4" key="1">
    <citation type="submission" date="2018-12" db="EMBL/GenBank/DDBJ databases">
        <title>Bacillus chawlae sp. nov., Bacillus glennii sp. nov., and Bacillus saganii sp. nov. Isolated from the Vehicle Assembly Building at Kennedy Space Center where the Viking Spacecraft were Assembled.</title>
        <authorList>
            <person name="Seuylemezian A."/>
            <person name="Vaishampayan P."/>
        </authorList>
    </citation>
    <scope>NUCLEOTIDE SEQUENCE [LARGE SCALE GENOMIC DNA]</scope>
    <source>
        <strain evidence="3 4">L5</strain>
    </source>
</reference>
<evidence type="ECO:0000259" key="2">
    <source>
        <dbReference type="Pfam" id="PF01370"/>
    </source>
</evidence>
<dbReference type="PANTHER" id="PTHR43000">
    <property type="entry name" value="DTDP-D-GLUCOSE 4,6-DEHYDRATASE-RELATED"/>
    <property type="match status" value="1"/>
</dbReference>
<feature type="domain" description="NAD-dependent epimerase/dehydratase" evidence="2">
    <location>
        <begin position="3"/>
        <end position="232"/>
    </location>
</feature>
<dbReference type="Gene3D" id="3.40.50.720">
    <property type="entry name" value="NAD(P)-binding Rossmann-like Domain"/>
    <property type="match status" value="1"/>
</dbReference>
<evidence type="ECO:0000313" key="3">
    <source>
        <dbReference type="EMBL" id="RUQ31441.1"/>
    </source>
</evidence>
<dbReference type="EMBL" id="RYZZ01000005">
    <property type="protein sequence ID" value="RUQ31441.1"/>
    <property type="molecule type" value="Genomic_DNA"/>
</dbReference>
<gene>
    <name evidence="3" type="ORF">ELQ35_03580</name>
</gene>
<accession>A0A433HSY7</accession>
<protein>
    <submittedName>
        <fullName evidence="3">NAD-dependent epimerase/dehydratase family protein</fullName>
    </submittedName>
</protein>
<dbReference type="Gene3D" id="3.90.25.10">
    <property type="entry name" value="UDP-galactose 4-epimerase, domain 1"/>
    <property type="match status" value="1"/>
</dbReference>
<dbReference type="Proteomes" id="UP000267430">
    <property type="component" value="Unassembled WGS sequence"/>
</dbReference>
<name>A0A433HSY7_9BACI</name>
<organism evidence="3 4">
    <name type="scientific">Peribacillus cavernae</name>
    <dbReference type="NCBI Taxonomy" id="1674310"/>
    <lineage>
        <taxon>Bacteria</taxon>
        <taxon>Bacillati</taxon>
        <taxon>Bacillota</taxon>
        <taxon>Bacilli</taxon>
        <taxon>Bacillales</taxon>
        <taxon>Bacillaceae</taxon>
        <taxon>Peribacillus</taxon>
    </lineage>
</organism>
<dbReference type="InterPro" id="IPR036291">
    <property type="entry name" value="NAD(P)-bd_dom_sf"/>
</dbReference>
<sequence length="303" mass="33728">MSILITGGAGFIGTFTKNVLKEHGYKVILVDNYVTGDKNNIKNDDILVEKDIRDEGLYEELKDYQIDSIIHLAAQTSVPVSVDDPVYDVSENIEGTVKMLQLANRLYVKKFIFASSAAVYGENPSCPLRETEVLAPTSPYGLSKMTGEQYVQLLCKQYGIEATILRYANVFGPKQSNDGEGGVIKIFIDKLIKNERLQIYGDGGQTRDFIYVEDIASAHLAALNHSGGVYNVSTNTEISVNELVDVLTKLSNDSISKQYTEPRKGDIYRSCLDNSQITKALSWRPGYSFEEGLKKTYDAFIEK</sequence>
<keyword evidence="4" id="KW-1185">Reference proteome</keyword>
<comment type="caution">
    <text evidence="3">The sequence shown here is derived from an EMBL/GenBank/DDBJ whole genome shotgun (WGS) entry which is preliminary data.</text>
</comment>